<dbReference type="PROSITE" id="PS00198">
    <property type="entry name" value="4FE4S_FER_1"/>
    <property type="match status" value="1"/>
</dbReference>
<dbReference type="InterPro" id="IPR017896">
    <property type="entry name" value="4Fe4S_Fe-S-bd"/>
</dbReference>
<dbReference type="NCBIfam" id="TIGR04105">
    <property type="entry name" value="FeFe_hydrog_B1"/>
    <property type="match status" value="1"/>
</dbReference>
<dbReference type="InterPro" id="IPR027631">
    <property type="entry name" value="Mono_FeFe_hydrog"/>
</dbReference>
<evidence type="ECO:0000256" key="1">
    <source>
        <dbReference type="ARBA" id="ARBA00022448"/>
    </source>
</evidence>
<evidence type="ECO:0000256" key="4">
    <source>
        <dbReference type="ARBA" id="ARBA00022982"/>
    </source>
</evidence>
<dbReference type="SUPFAM" id="SSF53920">
    <property type="entry name" value="Fe-only hydrogenase"/>
    <property type="match status" value="1"/>
</dbReference>
<dbReference type="SUPFAM" id="SSF54862">
    <property type="entry name" value="4Fe-4S ferredoxins"/>
    <property type="match status" value="1"/>
</dbReference>
<sequence>MLELNNQYTLIKRRIQTEVLKQFFDDTLERDADKIPFVIIPKERIPNRCCIYKERAMIRYRIMALLGINIEQYDDEMKPLSEYVKEVLAKDTPPLPILTTISTACSSCPPDRYLISDACRGCFARPCLANCPKDCITFINGQAHIQEDRCIRCGKCKEVCPFHAVVHIPVPCEEACPVNAIKKNEAGYVEIDYAHCISCGRCAMSCPFGAIVERSGLIPVVKMIKAGVDVTAMIAPSIEGQFPGTLGQIKQALLVSGFTRVIEVSQGAEVTSNHEAEELTRKKENGEGYMTTSCCPAYMEMVDKQLPFLAGKRSSARTPMGYSAEICKRDFPETKTIFIGPCLAKKVEGAMSTDVDGVITFSELASLFMAKGVDVREMESADLGDTASFEDCRGFALTTGVASCVVSRLKEGLDVQTMPINGVDKRMFRMMKVWEKRPPEVDLIEVMCCEGGCINGPGTIVKPSVALRLRGGNNAATPVKSMRDPLKMMEKK</sequence>
<dbReference type="EMBL" id="CP003155">
    <property type="protein sequence ID" value="AEV29879.1"/>
    <property type="molecule type" value="Genomic_DNA"/>
</dbReference>
<organism evidence="8 9">
    <name type="scientific">Sphaerochaeta pleomorpha (strain ATCC BAA-1885 / DSM 22778 / Grapes)</name>
    <dbReference type="NCBI Taxonomy" id="158190"/>
    <lineage>
        <taxon>Bacteria</taxon>
        <taxon>Pseudomonadati</taxon>
        <taxon>Spirochaetota</taxon>
        <taxon>Spirochaetia</taxon>
        <taxon>Spirochaetales</taxon>
        <taxon>Sphaerochaetaceae</taxon>
        <taxon>Sphaerochaeta</taxon>
    </lineage>
</organism>
<dbReference type="OrthoDB" id="9798098at2"/>
<reference evidence="8 9" key="1">
    <citation type="submission" date="2011-11" db="EMBL/GenBank/DDBJ databases">
        <title>Complete sequence of Spirochaeta sp. grapes.</title>
        <authorList>
            <consortium name="US DOE Joint Genome Institute"/>
            <person name="Lucas S."/>
            <person name="Han J."/>
            <person name="Lapidus A."/>
            <person name="Cheng J.-F."/>
            <person name="Goodwin L."/>
            <person name="Pitluck S."/>
            <person name="Peters L."/>
            <person name="Ovchinnikova G."/>
            <person name="Munk A.C."/>
            <person name="Detter J.C."/>
            <person name="Han C."/>
            <person name="Tapia R."/>
            <person name="Land M."/>
            <person name="Hauser L."/>
            <person name="Kyrpides N."/>
            <person name="Ivanova N."/>
            <person name="Pagani I."/>
            <person name="Ritalahtilisa K."/>
            <person name="Loeffler F."/>
            <person name="Woyke T."/>
        </authorList>
    </citation>
    <scope>NUCLEOTIDE SEQUENCE [LARGE SCALE GENOMIC DNA]</scope>
    <source>
        <strain evidence="9">ATCC BAA-1885 / DSM 22778 / Grapes</strain>
    </source>
</reference>
<feature type="domain" description="4Fe-4S ferredoxin-type" evidence="7">
    <location>
        <begin position="187"/>
        <end position="216"/>
    </location>
</feature>
<dbReference type="eggNOG" id="COG4624">
    <property type="taxonomic scope" value="Bacteria"/>
</dbReference>
<keyword evidence="2" id="KW-0004">4Fe-4S</keyword>
<keyword evidence="6" id="KW-0411">Iron-sulfur</keyword>
<dbReference type="InterPro" id="IPR009016">
    <property type="entry name" value="Fe_hydrogenase"/>
</dbReference>
<dbReference type="Proteomes" id="UP000005632">
    <property type="component" value="Chromosome"/>
</dbReference>
<keyword evidence="9" id="KW-1185">Reference proteome</keyword>
<dbReference type="eggNOG" id="COG1941">
    <property type="taxonomic scope" value="Bacteria"/>
</dbReference>
<keyword evidence="4" id="KW-0249">Electron transport</keyword>
<dbReference type="KEGG" id="sgp:SpiGrapes_2092"/>
<dbReference type="PROSITE" id="PS51379">
    <property type="entry name" value="4FE4S_FER_2"/>
    <property type="match status" value="2"/>
</dbReference>
<keyword evidence="5" id="KW-0408">Iron</keyword>
<dbReference type="HOGENOM" id="CLU_039046_0_1_12"/>
<dbReference type="PANTHER" id="PTHR42859">
    <property type="entry name" value="OXIDOREDUCTASE"/>
    <property type="match status" value="1"/>
</dbReference>
<dbReference type="InterPro" id="IPR057431">
    <property type="entry name" value="LdpA_Fe-S-bd"/>
</dbReference>
<evidence type="ECO:0000259" key="7">
    <source>
        <dbReference type="PROSITE" id="PS51379"/>
    </source>
</evidence>
<dbReference type="PANTHER" id="PTHR42859:SF10">
    <property type="entry name" value="DIMETHYLSULFOXIDE REDUCTASE CHAIN B"/>
    <property type="match status" value="1"/>
</dbReference>
<evidence type="ECO:0000313" key="8">
    <source>
        <dbReference type="EMBL" id="AEV29879.1"/>
    </source>
</evidence>
<dbReference type="eggNOG" id="COG1143">
    <property type="taxonomic scope" value="Bacteria"/>
</dbReference>
<evidence type="ECO:0000313" key="9">
    <source>
        <dbReference type="Proteomes" id="UP000005632"/>
    </source>
</evidence>
<dbReference type="Gene3D" id="3.40.950.10">
    <property type="entry name" value="Fe-only Hydrogenase (Larger Subunit), Chain L, domain 3"/>
    <property type="match status" value="1"/>
</dbReference>
<dbReference type="Pfam" id="PF02906">
    <property type="entry name" value="Fe_hyd_lg_C"/>
    <property type="match status" value="1"/>
</dbReference>
<dbReference type="RefSeq" id="WP_014270720.1">
    <property type="nucleotide sequence ID" value="NC_016633.1"/>
</dbReference>
<dbReference type="InterPro" id="IPR017900">
    <property type="entry name" value="4Fe4S_Fe_S_CS"/>
</dbReference>
<evidence type="ECO:0000256" key="6">
    <source>
        <dbReference type="ARBA" id="ARBA00023014"/>
    </source>
</evidence>
<dbReference type="GO" id="GO:0046872">
    <property type="term" value="F:metal ion binding"/>
    <property type="evidence" value="ECO:0007669"/>
    <property type="project" value="UniProtKB-KW"/>
</dbReference>
<feature type="domain" description="4Fe-4S ferredoxin-type" evidence="7">
    <location>
        <begin position="141"/>
        <end position="170"/>
    </location>
</feature>
<dbReference type="Gene3D" id="3.30.70.20">
    <property type="match status" value="2"/>
</dbReference>
<evidence type="ECO:0000256" key="3">
    <source>
        <dbReference type="ARBA" id="ARBA00022723"/>
    </source>
</evidence>
<name>G8QR31_SPHPG</name>
<dbReference type="InterPro" id="IPR050294">
    <property type="entry name" value="RnfB_subfamily"/>
</dbReference>
<protein>
    <submittedName>
        <fullName evidence="8">Iron only hydrogenase large subunit</fullName>
    </submittedName>
</protein>
<accession>G8QR31</accession>
<keyword evidence="3" id="KW-0479">Metal-binding</keyword>
<dbReference type="Pfam" id="PF00037">
    <property type="entry name" value="Fer4"/>
    <property type="match status" value="1"/>
</dbReference>
<gene>
    <name evidence="8" type="ordered locus">SpiGrapes_2092</name>
</gene>
<keyword evidence="1" id="KW-0813">Transport</keyword>
<dbReference type="GO" id="GO:0051539">
    <property type="term" value="F:4 iron, 4 sulfur cluster binding"/>
    <property type="evidence" value="ECO:0007669"/>
    <property type="project" value="UniProtKB-KW"/>
</dbReference>
<proteinExistence type="predicted"/>
<dbReference type="AlphaFoldDB" id="G8QR31"/>
<evidence type="ECO:0000256" key="5">
    <source>
        <dbReference type="ARBA" id="ARBA00023004"/>
    </source>
</evidence>
<dbReference type="Pfam" id="PF25160">
    <property type="entry name" value="LdpA_Fe-S-bd"/>
    <property type="match status" value="1"/>
</dbReference>
<evidence type="ECO:0000256" key="2">
    <source>
        <dbReference type="ARBA" id="ARBA00022485"/>
    </source>
</evidence>
<dbReference type="STRING" id="158190.SpiGrapes_2092"/>
<dbReference type="InterPro" id="IPR004108">
    <property type="entry name" value="Fe_hydrogenase_lsu_C"/>
</dbReference>